<sequence length="158" mass="17936">MLERDARNEQALLGELANVMDEVAVEFVYRNAERPRCPRIGTLRLLAEDNELTDEQVQRWKQFKAYTSQQGWTIAELEGTTDNLRTARYPLTHFSPDQREIITPGMITEWVDKHCGGDEAVHALVRLASRFSLPNKPLCKKPDSTAIIQGELDSAITP</sequence>
<dbReference type="Proteomes" id="UP000075714">
    <property type="component" value="Unassembled WGS sequence"/>
</dbReference>
<dbReference type="EMBL" id="LSYV01000042">
    <property type="protein sequence ID" value="KXZ46734.1"/>
    <property type="molecule type" value="Genomic_DNA"/>
</dbReference>
<evidence type="ECO:0000313" key="2">
    <source>
        <dbReference type="Proteomes" id="UP000075714"/>
    </source>
</evidence>
<gene>
    <name evidence="1" type="ORF">GPECTOR_41g699</name>
</gene>
<organism evidence="1 2">
    <name type="scientific">Gonium pectorale</name>
    <name type="common">Green alga</name>
    <dbReference type="NCBI Taxonomy" id="33097"/>
    <lineage>
        <taxon>Eukaryota</taxon>
        <taxon>Viridiplantae</taxon>
        <taxon>Chlorophyta</taxon>
        <taxon>core chlorophytes</taxon>
        <taxon>Chlorophyceae</taxon>
        <taxon>CS clade</taxon>
        <taxon>Chlamydomonadales</taxon>
        <taxon>Volvocaceae</taxon>
        <taxon>Gonium</taxon>
    </lineage>
</organism>
<keyword evidence="2" id="KW-1185">Reference proteome</keyword>
<reference evidence="2" key="1">
    <citation type="journal article" date="2016" name="Nat. Commun.">
        <title>The Gonium pectorale genome demonstrates co-option of cell cycle regulation during the evolution of multicellularity.</title>
        <authorList>
            <person name="Hanschen E.R."/>
            <person name="Marriage T.N."/>
            <person name="Ferris P.J."/>
            <person name="Hamaji T."/>
            <person name="Toyoda A."/>
            <person name="Fujiyama A."/>
            <person name="Neme R."/>
            <person name="Noguchi H."/>
            <person name="Minakuchi Y."/>
            <person name="Suzuki M."/>
            <person name="Kawai-Toyooka H."/>
            <person name="Smith D.R."/>
            <person name="Sparks H."/>
            <person name="Anderson J."/>
            <person name="Bakaric R."/>
            <person name="Luria V."/>
            <person name="Karger A."/>
            <person name="Kirschner M.W."/>
            <person name="Durand P.M."/>
            <person name="Michod R.E."/>
            <person name="Nozaki H."/>
            <person name="Olson B.J."/>
        </authorList>
    </citation>
    <scope>NUCLEOTIDE SEQUENCE [LARGE SCALE GENOMIC DNA]</scope>
    <source>
        <strain evidence="2">NIES-2863</strain>
    </source>
</reference>
<evidence type="ECO:0000313" key="1">
    <source>
        <dbReference type="EMBL" id="KXZ46734.1"/>
    </source>
</evidence>
<protein>
    <submittedName>
        <fullName evidence="1">Uncharacterized protein</fullName>
    </submittedName>
</protein>
<proteinExistence type="predicted"/>
<accession>A0A150GA69</accession>
<dbReference type="AlphaFoldDB" id="A0A150GA69"/>
<dbReference type="OrthoDB" id="555689at2759"/>
<comment type="caution">
    <text evidence="1">The sequence shown here is derived from an EMBL/GenBank/DDBJ whole genome shotgun (WGS) entry which is preliminary data.</text>
</comment>
<name>A0A150GA69_GONPE</name>